<dbReference type="Gene3D" id="3.40.50.2300">
    <property type="match status" value="2"/>
</dbReference>
<dbReference type="CDD" id="cd00156">
    <property type="entry name" value="REC"/>
    <property type="match status" value="1"/>
</dbReference>
<dbReference type="InterPro" id="IPR011006">
    <property type="entry name" value="CheY-like_superfamily"/>
</dbReference>
<feature type="modified residue" description="4-aspartylphosphate" evidence="3">
    <location>
        <position position="171"/>
    </location>
</feature>
<comment type="catalytic activity">
    <reaction evidence="2">
        <text>2 GTP = 3',3'-c-di-GMP + 2 diphosphate</text>
        <dbReference type="Rhea" id="RHEA:24898"/>
        <dbReference type="ChEBI" id="CHEBI:33019"/>
        <dbReference type="ChEBI" id="CHEBI:37565"/>
        <dbReference type="ChEBI" id="CHEBI:58805"/>
        <dbReference type="EC" id="2.7.7.65"/>
    </reaction>
</comment>
<evidence type="ECO:0000313" key="6">
    <source>
        <dbReference type="EMBL" id="MFC3681253.1"/>
    </source>
</evidence>
<feature type="domain" description="Response regulatory" evidence="4">
    <location>
        <begin position="248"/>
        <end position="364"/>
    </location>
</feature>
<dbReference type="Proteomes" id="UP001595722">
    <property type="component" value="Unassembled WGS sequence"/>
</dbReference>
<organism evidence="6 7">
    <name type="scientific">Bacterioplanoides pacificum</name>
    <dbReference type="NCBI Taxonomy" id="1171596"/>
    <lineage>
        <taxon>Bacteria</taxon>
        <taxon>Pseudomonadati</taxon>
        <taxon>Pseudomonadota</taxon>
        <taxon>Gammaproteobacteria</taxon>
        <taxon>Oceanospirillales</taxon>
        <taxon>Oceanospirillaceae</taxon>
        <taxon>Bacterioplanoides</taxon>
    </lineage>
</organism>
<sequence>MTDPQSKAQQLREFFSNRVINQVRQILDLWRYLPECNWSVTAVADLARALEKLAAAAQRFDAKRHQQLAQELLDVLQQIQPGQSPESAQLELLNQKVRLLSETALRHNDKQAAERLIPSKKPVYIALDDEAAAQTIAQQMQYFGIRADVQRSSDEFLQALQIRHPAALVLDMHFSGNGHGLLLAEQIQQQREQSLPILFTYQDQPPDIEQRLSAMRNGATGIYQQSEIQAVISQLEDLLDRTPLQPFRILIVDDSKAQAMHSARVLNKAGMVTEIVNDPLQVLTALAESTPDLVLMDMYMPGCNGMELAKVIRQQREHLNLPIIYLSGEEDRQRQLDAMAEGGDDFLTKPVEARHLLSTVKTRVLRARQLQNLIARDSLTGLLNHTHILEALQENLNRNDGTPVTFVMIDIDHFKNINDQHGHPVGDEVIKNLALFLTQSLRKSDPIGRYGGEEFAVVLRDANQDQATMVMEQLRQNFTKLIHANNRELQVTFSCGLAQWQGDSLSDLVERADQALYQAKRAGRNQVCVAKAS</sequence>
<evidence type="ECO:0000256" key="3">
    <source>
        <dbReference type="PROSITE-ProRule" id="PRU00169"/>
    </source>
</evidence>
<evidence type="ECO:0000256" key="1">
    <source>
        <dbReference type="ARBA" id="ARBA00012528"/>
    </source>
</evidence>
<evidence type="ECO:0000259" key="4">
    <source>
        <dbReference type="PROSITE" id="PS50110"/>
    </source>
</evidence>
<feature type="domain" description="Response regulatory" evidence="4">
    <location>
        <begin position="122"/>
        <end position="240"/>
    </location>
</feature>
<dbReference type="InterPro" id="IPR001789">
    <property type="entry name" value="Sig_transdc_resp-reg_receiver"/>
</dbReference>
<dbReference type="Pfam" id="PF00990">
    <property type="entry name" value="GGDEF"/>
    <property type="match status" value="1"/>
</dbReference>
<evidence type="ECO:0000313" key="7">
    <source>
        <dbReference type="Proteomes" id="UP001595722"/>
    </source>
</evidence>
<name>A0ABV7VYZ9_9GAMM</name>
<evidence type="ECO:0000256" key="2">
    <source>
        <dbReference type="ARBA" id="ARBA00034247"/>
    </source>
</evidence>
<dbReference type="RefSeq" id="WP_376867557.1">
    <property type="nucleotide sequence ID" value="NZ_JBHRYB010000014.1"/>
</dbReference>
<dbReference type="EMBL" id="JBHRYB010000014">
    <property type="protein sequence ID" value="MFC3681253.1"/>
    <property type="molecule type" value="Genomic_DNA"/>
</dbReference>
<dbReference type="NCBIfam" id="TIGR00254">
    <property type="entry name" value="GGDEF"/>
    <property type="match status" value="1"/>
</dbReference>
<dbReference type="PANTHER" id="PTHR45138:SF9">
    <property type="entry name" value="DIGUANYLATE CYCLASE DGCM-RELATED"/>
    <property type="match status" value="1"/>
</dbReference>
<proteinExistence type="predicted"/>
<dbReference type="EC" id="2.7.7.65" evidence="1"/>
<dbReference type="GO" id="GO:0052621">
    <property type="term" value="F:diguanylate cyclase activity"/>
    <property type="evidence" value="ECO:0007669"/>
    <property type="project" value="UniProtKB-EC"/>
</dbReference>
<protein>
    <recommendedName>
        <fullName evidence="1">diguanylate cyclase</fullName>
        <ecNumber evidence="1">2.7.7.65</ecNumber>
    </recommendedName>
</protein>
<dbReference type="InterPro" id="IPR043128">
    <property type="entry name" value="Rev_trsase/Diguanyl_cyclase"/>
</dbReference>
<dbReference type="PROSITE" id="PS50110">
    <property type="entry name" value="RESPONSE_REGULATORY"/>
    <property type="match status" value="2"/>
</dbReference>
<reference evidence="7" key="1">
    <citation type="journal article" date="2019" name="Int. J. Syst. Evol. Microbiol.">
        <title>The Global Catalogue of Microorganisms (GCM) 10K type strain sequencing project: providing services to taxonomists for standard genome sequencing and annotation.</title>
        <authorList>
            <consortium name="The Broad Institute Genomics Platform"/>
            <consortium name="The Broad Institute Genome Sequencing Center for Infectious Disease"/>
            <person name="Wu L."/>
            <person name="Ma J."/>
        </authorList>
    </citation>
    <scope>NUCLEOTIDE SEQUENCE [LARGE SCALE GENOMIC DNA]</scope>
    <source>
        <strain evidence="7">KCTC 42424</strain>
    </source>
</reference>
<comment type="caution">
    <text evidence="6">The sequence shown here is derived from an EMBL/GenBank/DDBJ whole genome shotgun (WGS) entry which is preliminary data.</text>
</comment>
<dbReference type="InterPro" id="IPR050469">
    <property type="entry name" value="Diguanylate_Cyclase"/>
</dbReference>
<dbReference type="PANTHER" id="PTHR45138">
    <property type="entry name" value="REGULATORY COMPONENTS OF SENSORY TRANSDUCTION SYSTEM"/>
    <property type="match status" value="1"/>
</dbReference>
<keyword evidence="6" id="KW-0548">Nucleotidyltransferase</keyword>
<dbReference type="SMART" id="SM00448">
    <property type="entry name" value="REC"/>
    <property type="match status" value="2"/>
</dbReference>
<dbReference type="SMART" id="SM00267">
    <property type="entry name" value="GGDEF"/>
    <property type="match status" value="1"/>
</dbReference>
<dbReference type="InterPro" id="IPR029787">
    <property type="entry name" value="Nucleotide_cyclase"/>
</dbReference>
<dbReference type="SUPFAM" id="SSF52172">
    <property type="entry name" value="CheY-like"/>
    <property type="match status" value="2"/>
</dbReference>
<feature type="modified residue" description="4-aspartylphosphate" evidence="3">
    <location>
        <position position="297"/>
    </location>
</feature>
<evidence type="ECO:0000259" key="5">
    <source>
        <dbReference type="PROSITE" id="PS50887"/>
    </source>
</evidence>
<dbReference type="CDD" id="cd01949">
    <property type="entry name" value="GGDEF"/>
    <property type="match status" value="1"/>
</dbReference>
<keyword evidence="6" id="KW-0808">Transferase</keyword>
<feature type="domain" description="GGDEF" evidence="5">
    <location>
        <begin position="402"/>
        <end position="532"/>
    </location>
</feature>
<gene>
    <name evidence="6" type="ORF">ACFOMG_14205</name>
</gene>
<dbReference type="Pfam" id="PF00072">
    <property type="entry name" value="Response_reg"/>
    <property type="match status" value="1"/>
</dbReference>
<keyword evidence="3" id="KW-0597">Phosphoprotein</keyword>
<keyword evidence="7" id="KW-1185">Reference proteome</keyword>
<dbReference type="Gene3D" id="3.30.70.270">
    <property type="match status" value="1"/>
</dbReference>
<dbReference type="InterPro" id="IPR000160">
    <property type="entry name" value="GGDEF_dom"/>
</dbReference>
<dbReference type="PROSITE" id="PS50887">
    <property type="entry name" value="GGDEF"/>
    <property type="match status" value="1"/>
</dbReference>
<accession>A0ABV7VYZ9</accession>
<dbReference type="SUPFAM" id="SSF55073">
    <property type="entry name" value="Nucleotide cyclase"/>
    <property type="match status" value="1"/>
</dbReference>